<proteinExistence type="predicted"/>
<evidence type="ECO:0000256" key="2">
    <source>
        <dbReference type="SAM" id="Phobius"/>
    </source>
</evidence>
<keyword evidence="2" id="KW-0472">Membrane</keyword>
<dbReference type="InterPro" id="IPR016566">
    <property type="entry name" value="UCP010219"/>
</dbReference>
<dbReference type="AlphaFoldDB" id="A0A2T0UIA4"/>
<dbReference type="Proteomes" id="UP000238176">
    <property type="component" value="Unassembled WGS sequence"/>
</dbReference>
<feature type="transmembrane region" description="Helical" evidence="2">
    <location>
        <begin position="123"/>
        <end position="151"/>
    </location>
</feature>
<accession>A0A2T0UIA4</accession>
<dbReference type="OrthoDB" id="5244221at2"/>
<keyword evidence="2" id="KW-0812">Transmembrane</keyword>
<feature type="transmembrane region" description="Helical" evidence="2">
    <location>
        <begin position="94"/>
        <end position="111"/>
    </location>
</feature>
<keyword evidence="2" id="KW-1133">Transmembrane helix</keyword>
<comment type="caution">
    <text evidence="3">The sequence shown here is derived from an EMBL/GenBank/DDBJ whole genome shotgun (WGS) entry which is preliminary data.</text>
</comment>
<organism evidence="3 4">
    <name type="scientific">Glycomyces artemisiae</name>
    <dbReference type="NCBI Taxonomy" id="1076443"/>
    <lineage>
        <taxon>Bacteria</taxon>
        <taxon>Bacillati</taxon>
        <taxon>Actinomycetota</taxon>
        <taxon>Actinomycetes</taxon>
        <taxon>Glycomycetales</taxon>
        <taxon>Glycomycetaceae</taxon>
        <taxon>Glycomyces</taxon>
    </lineage>
</organism>
<gene>
    <name evidence="3" type="ORF">B0I28_10685</name>
</gene>
<evidence type="ECO:0000256" key="1">
    <source>
        <dbReference type="SAM" id="MobiDB-lite"/>
    </source>
</evidence>
<evidence type="ECO:0000313" key="3">
    <source>
        <dbReference type="EMBL" id="PRY57665.1"/>
    </source>
</evidence>
<feature type="transmembrane region" description="Helical" evidence="2">
    <location>
        <begin position="172"/>
        <end position="192"/>
    </location>
</feature>
<dbReference type="EMBL" id="PVTJ01000006">
    <property type="protein sequence ID" value="PRY57665.1"/>
    <property type="molecule type" value="Genomic_DNA"/>
</dbReference>
<feature type="transmembrane region" description="Helical" evidence="2">
    <location>
        <begin position="198"/>
        <end position="222"/>
    </location>
</feature>
<feature type="transmembrane region" description="Helical" evidence="2">
    <location>
        <begin position="69"/>
        <end position="87"/>
    </location>
</feature>
<feature type="compositionally biased region" description="Basic and acidic residues" evidence="1">
    <location>
        <begin position="1"/>
        <end position="18"/>
    </location>
</feature>
<name>A0A2T0UIA4_9ACTN</name>
<keyword evidence="4" id="KW-1185">Reference proteome</keyword>
<protein>
    <submittedName>
        <fullName evidence="3">Uncharacterized protein DUF3159</fullName>
    </submittedName>
</protein>
<dbReference type="Pfam" id="PF11361">
    <property type="entry name" value="DUF3159"/>
    <property type="match status" value="1"/>
</dbReference>
<feature type="region of interest" description="Disordered" evidence="1">
    <location>
        <begin position="1"/>
        <end position="24"/>
    </location>
</feature>
<dbReference type="RefSeq" id="WP_106364874.1">
    <property type="nucleotide sequence ID" value="NZ_PVTJ01000006.1"/>
</dbReference>
<evidence type="ECO:0000313" key="4">
    <source>
        <dbReference type="Proteomes" id="UP000238176"/>
    </source>
</evidence>
<sequence>MSTETPSRKTDAETRDGADPDELPPFTEQLSQQLGGVKGVVEAAVPITLFVVLNPLLPEQMGPLSGLQWAIVLSAASALGIATWRALRKEPIRHALNGLFGIALGAFLAWRSEDARNFYLPGIIQGAVYGVLLIVSALVRHPVIGWIYAVVAQGGKKEWRQNKPLVDVLCRITILWGIVFLVKNAVRVWLYWIDAENALGLVTLFGGWPVTIALTAFTIWAVRRHMKAVEAAGAASPNAA</sequence>
<reference evidence="3 4" key="1">
    <citation type="submission" date="2018-03" db="EMBL/GenBank/DDBJ databases">
        <title>Genomic Encyclopedia of Type Strains, Phase III (KMG-III): the genomes of soil and plant-associated and newly described type strains.</title>
        <authorList>
            <person name="Whitman W."/>
        </authorList>
    </citation>
    <scope>NUCLEOTIDE SEQUENCE [LARGE SCALE GENOMIC DNA]</scope>
    <source>
        <strain evidence="3 4">CGMCC 4.7067</strain>
    </source>
</reference>